<dbReference type="Pfam" id="PF07005">
    <property type="entry name" value="SBD_N"/>
    <property type="match status" value="1"/>
</dbReference>
<evidence type="ECO:0000256" key="2">
    <source>
        <dbReference type="ARBA" id="ARBA00022679"/>
    </source>
</evidence>
<feature type="domain" description="Four-carbon acid sugar kinase nucleotide binding" evidence="8">
    <location>
        <begin position="269"/>
        <end position="442"/>
    </location>
</feature>
<name>A0A917ELB3_9RHOB</name>
<keyword evidence="6" id="KW-0119">Carbohydrate metabolism</keyword>
<keyword evidence="10" id="KW-1185">Reference proteome</keyword>
<dbReference type="Gene3D" id="3.40.980.20">
    <property type="entry name" value="Four-carbon acid sugar kinase, nucleotide binding domain"/>
    <property type="match status" value="1"/>
</dbReference>
<evidence type="ECO:0008006" key="11">
    <source>
        <dbReference type="Google" id="ProtNLM"/>
    </source>
</evidence>
<evidence type="ECO:0000313" key="9">
    <source>
        <dbReference type="EMBL" id="GGE58089.1"/>
    </source>
</evidence>
<evidence type="ECO:0000256" key="3">
    <source>
        <dbReference type="ARBA" id="ARBA00022741"/>
    </source>
</evidence>
<evidence type="ECO:0000259" key="7">
    <source>
        <dbReference type="Pfam" id="PF07005"/>
    </source>
</evidence>
<organism evidence="9 10">
    <name type="scientific">Actibacterium pelagium</name>
    <dbReference type="NCBI Taxonomy" id="2029103"/>
    <lineage>
        <taxon>Bacteria</taxon>
        <taxon>Pseudomonadati</taxon>
        <taxon>Pseudomonadota</taxon>
        <taxon>Alphaproteobacteria</taxon>
        <taxon>Rhodobacterales</taxon>
        <taxon>Roseobacteraceae</taxon>
        <taxon>Actibacterium</taxon>
    </lineage>
</organism>
<dbReference type="Pfam" id="PF17042">
    <property type="entry name" value="NBD_C"/>
    <property type="match status" value="1"/>
</dbReference>
<dbReference type="EMBL" id="BMKN01000002">
    <property type="protein sequence ID" value="GGE58089.1"/>
    <property type="molecule type" value="Genomic_DNA"/>
</dbReference>
<proteinExistence type="inferred from homology"/>
<evidence type="ECO:0000256" key="4">
    <source>
        <dbReference type="ARBA" id="ARBA00022777"/>
    </source>
</evidence>
<evidence type="ECO:0000313" key="10">
    <source>
        <dbReference type="Proteomes" id="UP000606730"/>
    </source>
</evidence>
<dbReference type="GO" id="GO:0016301">
    <property type="term" value="F:kinase activity"/>
    <property type="evidence" value="ECO:0007669"/>
    <property type="project" value="UniProtKB-KW"/>
</dbReference>
<reference evidence="9" key="1">
    <citation type="journal article" date="2014" name="Int. J. Syst. Evol. Microbiol.">
        <title>Complete genome sequence of Corynebacterium casei LMG S-19264T (=DSM 44701T), isolated from a smear-ripened cheese.</title>
        <authorList>
            <consortium name="US DOE Joint Genome Institute (JGI-PGF)"/>
            <person name="Walter F."/>
            <person name="Albersmeier A."/>
            <person name="Kalinowski J."/>
            <person name="Ruckert C."/>
        </authorList>
    </citation>
    <scope>NUCLEOTIDE SEQUENCE</scope>
    <source>
        <strain evidence="9">CGMCC 1.16012</strain>
    </source>
</reference>
<protein>
    <recommendedName>
        <fullName evidence="11">Four-carbon acid sugar kinase family protein</fullName>
    </recommendedName>
</protein>
<evidence type="ECO:0000256" key="5">
    <source>
        <dbReference type="ARBA" id="ARBA00022840"/>
    </source>
</evidence>
<dbReference type="Proteomes" id="UP000606730">
    <property type="component" value="Unassembled WGS sequence"/>
</dbReference>
<dbReference type="InterPro" id="IPR042213">
    <property type="entry name" value="NBD_C_sf"/>
</dbReference>
<dbReference type="InterPro" id="IPR010737">
    <property type="entry name" value="4-carb_acid_sugar_kinase_N"/>
</dbReference>
<reference evidence="9" key="2">
    <citation type="submission" date="2020-09" db="EMBL/GenBank/DDBJ databases">
        <authorList>
            <person name="Sun Q."/>
            <person name="Zhou Y."/>
        </authorList>
    </citation>
    <scope>NUCLEOTIDE SEQUENCE</scope>
    <source>
        <strain evidence="9">CGMCC 1.16012</strain>
    </source>
</reference>
<dbReference type="InterPro" id="IPR037051">
    <property type="entry name" value="4-carb_acid_sugar_kinase_N_sf"/>
</dbReference>
<keyword evidence="2" id="KW-0808">Transferase</keyword>
<sequence>MSSLSQGILVGWYGDDFTGSAAVMEVLTFSGVPSVLFLEAPSPDMLARFPDARAIGIASTARSQSPGWMEDNLTPALAFLDTSGARVIHYKTCSTLDSAPEVGSIGAALDIGMRMFGDAPVPCLVAAPVMRRYQAFGHLFASAGEQVYRLDRHPVMARHPVTPMRESDVARHIGQQTLKRFGTVSVEDLAADPFAAWKRECASGAEVITLDAMTDADMAANGALIWEGEQRFAVGSQGVEYALIAHWREAGMISTRYQTDGVGEAEQVLVVSGSVSPTTAEQIDWAERNGFDVFVLDPTAVLAEDSGKETLAAFRQSVFAAVAAGRDVVVCSARGPDDPSVARLRSAVAESGIASSLVNRRIGAALGQILETCVREFGLRRAVVSGGDTSGYATEKLGIYAFSALAPTIPGASLLTAHSDDPALDGLQIALKGGQMGSADFFGWIKRGGGAA</sequence>
<comment type="caution">
    <text evidence="9">The sequence shown here is derived from an EMBL/GenBank/DDBJ whole genome shotgun (WGS) entry which is preliminary data.</text>
</comment>
<dbReference type="Gene3D" id="3.40.50.10840">
    <property type="entry name" value="Putative sugar-binding, N-terminal domain"/>
    <property type="match status" value="1"/>
</dbReference>
<evidence type="ECO:0000259" key="8">
    <source>
        <dbReference type="Pfam" id="PF17042"/>
    </source>
</evidence>
<keyword evidence="5" id="KW-0067">ATP-binding</keyword>
<dbReference type="GO" id="GO:0005524">
    <property type="term" value="F:ATP binding"/>
    <property type="evidence" value="ECO:0007669"/>
    <property type="project" value="UniProtKB-KW"/>
</dbReference>
<keyword evidence="4" id="KW-0418">Kinase</keyword>
<evidence type="ECO:0000256" key="6">
    <source>
        <dbReference type="ARBA" id="ARBA00023277"/>
    </source>
</evidence>
<dbReference type="AlphaFoldDB" id="A0A917ELB3"/>
<feature type="domain" description="Four-carbon acid sugar kinase N-terminal" evidence="7">
    <location>
        <begin position="11"/>
        <end position="243"/>
    </location>
</feature>
<keyword evidence="3" id="KW-0547">Nucleotide-binding</keyword>
<comment type="similarity">
    <text evidence="1">Belongs to the four-carbon acid sugar kinase family.</text>
</comment>
<accession>A0A917ELB3</accession>
<gene>
    <name evidence="9" type="ORF">GCM10011517_27320</name>
</gene>
<dbReference type="OrthoDB" id="7686359at2"/>
<dbReference type="InterPro" id="IPR031475">
    <property type="entry name" value="NBD_C"/>
</dbReference>
<dbReference type="SUPFAM" id="SSF142764">
    <property type="entry name" value="YgbK-like"/>
    <property type="match status" value="1"/>
</dbReference>
<evidence type="ECO:0000256" key="1">
    <source>
        <dbReference type="ARBA" id="ARBA00005715"/>
    </source>
</evidence>
<dbReference type="RefSeq" id="WP_095594603.1">
    <property type="nucleotide sequence ID" value="NZ_BMKN01000002.1"/>
</dbReference>